<dbReference type="RefSeq" id="WP_090796551.1">
    <property type="nucleotide sequence ID" value="NZ_FMYI01000009.1"/>
</dbReference>
<accession>A0A1G6LPM1</accession>
<dbReference type="SUPFAM" id="SSF52402">
    <property type="entry name" value="Adenine nucleotide alpha hydrolases-like"/>
    <property type="match status" value="1"/>
</dbReference>
<dbReference type="PANTHER" id="PTHR46268">
    <property type="entry name" value="STRESS RESPONSE PROTEIN NHAX"/>
    <property type="match status" value="1"/>
</dbReference>
<proteinExistence type="inferred from homology"/>
<feature type="domain" description="UspA" evidence="2">
    <location>
        <begin position="1"/>
        <end position="139"/>
    </location>
</feature>
<dbReference type="InterPro" id="IPR014729">
    <property type="entry name" value="Rossmann-like_a/b/a_fold"/>
</dbReference>
<evidence type="ECO:0000313" key="3">
    <source>
        <dbReference type="EMBL" id="SDC45064.1"/>
    </source>
</evidence>
<protein>
    <submittedName>
        <fullName evidence="3">Nucleotide-binding universal stress protein, UspA family</fullName>
    </submittedName>
</protein>
<dbReference type="PANTHER" id="PTHR46268:SF6">
    <property type="entry name" value="UNIVERSAL STRESS PROTEIN UP12"/>
    <property type="match status" value="1"/>
</dbReference>
<dbReference type="CDD" id="cd00293">
    <property type="entry name" value="USP-like"/>
    <property type="match status" value="1"/>
</dbReference>
<dbReference type="PRINTS" id="PR01438">
    <property type="entry name" value="UNVRSLSTRESS"/>
</dbReference>
<sequence>MFNNILLASDGSEYAIRACEKAIGLAEGNEEAKVTILYVVDSATSKTDAKHHWNAQDLDRSRKEKLAISERKFNQHNVKYEIKVLHGDPGPTIVEYADEIDADVCVIGSRGLNTLQEMVLGSVSHKVAKRAQCPVMIVK</sequence>
<dbReference type="Proteomes" id="UP000242949">
    <property type="component" value="Unassembled WGS sequence"/>
</dbReference>
<evidence type="ECO:0000313" key="4">
    <source>
        <dbReference type="Proteomes" id="UP000242949"/>
    </source>
</evidence>
<reference evidence="4" key="1">
    <citation type="submission" date="2016-09" db="EMBL/GenBank/DDBJ databases">
        <authorList>
            <person name="Varghese N."/>
            <person name="Submissions S."/>
        </authorList>
    </citation>
    <scope>NUCLEOTIDE SEQUENCE [LARGE SCALE GENOMIC DNA]</scope>
    <source>
        <strain evidence="4">S5</strain>
    </source>
</reference>
<gene>
    <name evidence="3" type="ORF">SAMN05421734_10926</name>
</gene>
<dbReference type="AlphaFoldDB" id="A0A1G6LPM1"/>
<comment type="similarity">
    <text evidence="1">Belongs to the universal stress protein A family.</text>
</comment>
<dbReference type="Gene3D" id="3.40.50.620">
    <property type="entry name" value="HUPs"/>
    <property type="match status" value="1"/>
</dbReference>
<dbReference type="STRING" id="1612202.SAMN05421734_10926"/>
<dbReference type="Pfam" id="PF00582">
    <property type="entry name" value="Usp"/>
    <property type="match status" value="1"/>
</dbReference>
<dbReference type="EMBL" id="FMYI01000009">
    <property type="protein sequence ID" value="SDC45064.1"/>
    <property type="molecule type" value="Genomic_DNA"/>
</dbReference>
<dbReference type="InterPro" id="IPR006015">
    <property type="entry name" value="Universal_stress_UspA"/>
</dbReference>
<dbReference type="OrthoDB" id="9777884at2"/>
<dbReference type="InterPro" id="IPR006016">
    <property type="entry name" value="UspA"/>
</dbReference>
<keyword evidence="4" id="KW-1185">Reference proteome</keyword>
<evidence type="ECO:0000259" key="2">
    <source>
        <dbReference type="Pfam" id="PF00582"/>
    </source>
</evidence>
<evidence type="ECO:0000256" key="1">
    <source>
        <dbReference type="ARBA" id="ARBA00008791"/>
    </source>
</evidence>
<name>A0A1G6LPM1_9BACI</name>
<organism evidence="3 4">
    <name type="scientific">Pelagirhabdus alkalitolerans</name>
    <dbReference type="NCBI Taxonomy" id="1612202"/>
    <lineage>
        <taxon>Bacteria</taxon>
        <taxon>Bacillati</taxon>
        <taxon>Bacillota</taxon>
        <taxon>Bacilli</taxon>
        <taxon>Bacillales</taxon>
        <taxon>Bacillaceae</taxon>
        <taxon>Pelagirhabdus</taxon>
    </lineage>
</organism>